<keyword evidence="1" id="KW-1133">Transmembrane helix</keyword>
<reference evidence="2 3" key="1">
    <citation type="submission" date="2019-11" db="EMBL/GenBank/DDBJ databases">
        <title>Bacillus lacus genome.</title>
        <authorList>
            <person name="Allen C.J."/>
            <person name="Newman J.D."/>
        </authorList>
    </citation>
    <scope>NUCLEOTIDE SEQUENCE [LARGE SCALE GENOMIC DNA]</scope>
    <source>
        <strain evidence="2 3">KCTC 33946</strain>
    </source>
</reference>
<dbReference type="EMBL" id="WKKI01000004">
    <property type="protein sequence ID" value="MRX71394.1"/>
    <property type="molecule type" value="Genomic_DNA"/>
</dbReference>
<dbReference type="NCBIfam" id="TIGR04086">
    <property type="entry name" value="TIGR04086_membr"/>
    <property type="match status" value="1"/>
</dbReference>
<feature type="transmembrane region" description="Helical" evidence="1">
    <location>
        <begin position="102"/>
        <end position="123"/>
    </location>
</feature>
<keyword evidence="1" id="KW-0472">Membrane</keyword>
<proteinExistence type="predicted"/>
<gene>
    <name evidence="2" type="ORF">GJU40_04300</name>
</gene>
<keyword evidence="1" id="KW-0812">Transmembrane</keyword>
<dbReference type="RefSeq" id="WP_343031399.1">
    <property type="nucleotide sequence ID" value="NZ_WKKI01000004.1"/>
</dbReference>
<evidence type="ECO:0000313" key="3">
    <source>
        <dbReference type="Proteomes" id="UP000448867"/>
    </source>
</evidence>
<accession>A0A7X2IXG0</accession>
<organism evidence="2 3">
    <name type="scientific">Metabacillus lacus</name>
    <dbReference type="NCBI Taxonomy" id="1983721"/>
    <lineage>
        <taxon>Bacteria</taxon>
        <taxon>Bacillati</taxon>
        <taxon>Bacillota</taxon>
        <taxon>Bacilli</taxon>
        <taxon>Bacillales</taxon>
        <taxon>Bacillaceae</taxon>
        <taxon>Metabacillus</taxon>
    </lineage>
</organism>
<keyword evidence="3" id="KW-1185">Reference proteome</keyword>
<feature type="transmembrane region" description="Helical" evidence="1">
    <location>
        <begin position="70"/>
        <end position="90"/>
    </location>
</feature>
<sequence>METQRIGKGILYGLVTIFLIAVLTSLIFSLLLRFTGLSEESVSWMILAISFLAVFAGGFVSGGKGKQKGWLAGAATALIYTGIVLLFQFLGYGKLFTLEQTLYHGAFLVVCALGGMFGVNLAGDKK</sequence>
<name>A0A7X2IXG0_9BACI</name>
<dbReference type="AlphaFoldDB" id="A0A7X2IXG0"/>
<dbReference type="Proteomes" id="UP000448867">
    <property type="component" value="Unassembled WGS sequence"/>
</dbReference>
<feature type="transmembrane region" description="Helical" evidence="1">
    <location>
        <begin position="12"/>
        <end position="32"/>
    </location>
</feature>
<comment type="caution">
    <text evidence="2">The sequence shown here is derived from an EMBL/GenBank/DDBJ whole genome shotgun (WGS) entry which is preliminary data.</text>
</comment>
<evidence type="ECO:0000256" key="1">
    <source>
        <dbReference type="SAM" id="Phobius"/>
    </source>
</evidence>
<protein>
    <submittedName>
        <fullName evidence="2">TIGR04086 family membrane protein</fullName>
    </submittedName>
</protein>
<dbReference type="Pfam" id="PF12670">
    <property type="entry name" value="DUF3792"/>
    <property type="match status" value="1"/>
</dbReference>
<evidence type="ECO:0000313" key="2">
    <source>
        <dbReference type="EMBL" id="MRX71394.1"/>
    </source>
</evidence>
<feature type="transmembrane region" description="Helical" evidence="1">
    <location>
        <begin position="44"/>
        <end position="63"/>
    </location>
</feature>
<dbReference type="InterPro" id="IPR023804">
    <property type="entry name" value="DUF3792_TM"/>
</dbReference>